<gene>
    <name evidence="2" type="primary">cas8a1</name>
    <name evidence="2" type="ORF">ENG63_07155</name>
</gene>
<proteinExistence type="predicted"/>
<dbReference type="AlphaFoldDB" id="A0A7C0U347"/>
<evidence type="ECO:0000259" key="1">
    <source>
        <dbReference type="Pfam" id="PF09706"/>
    </source>
</evidence>
<dbReference type="EMBL" id="DRBS01000263">
    <property type="protein sequence ID" value="HDD44619.1"/>
    <property type="molecule type" value="Genomic_DNA"/>
</dbReference>
<reference evidence="2" key="1">
    <citation type="journal article" date="2020" name="mSystems">
        <title>Genome- and Community-Level Interaction Insights into Carbon Utilization and Element Cycling Functions of Hydrothermarchaeota in Hydrothermal Sediment.</title>
        <authorList>
            <person name="Zhou Z."/>
            <person name="Liu Y."/>
            <person name="Xu W."/>
            <person name="Pan J."/>
            <person name="Luo Z.H."/>
            <person name="Li M."/>
        </authorList>
    </citation>
    <scope>NUCLEOTIDE SEQUENCE [LARGE SCALE GENOMIC DNA]</scope>
    <source>
        <strain evidence="2">HyVt-233</strain>
    </source>
</reference>
<evidence type="ECO:0000313" key="2">
    <source>
        <dbReference type="EMBL" id="HDD44619.1"/>
    </source>
</evidence>
<accession>A0A7C0U347</accession>
<dbReference type="InterPro" id="IPR019121">
    <property type="entry name" value="CRISPR-assoc_CXXC-CXXC_dom"/>
</dbReference>
<organism evidence="2">
    <name type="scientific">Desulfofervidus auxilii</name>
    <dbReference type="NCBI Taxonomy" id="1621989"/>
    <lineage>
        <taxon>Bacteria</taxon>
        <taxon>Pseudomonadati</taxon>
        <taxon>Thermodesulfobacteriota</taxon>
        <taxon>Candidatus Desulfofervidia</taxon>
        <taxon>Candidatus Desulfofervidales</taxon>
        <taxon>Candidatus Desulfofervidaceae</taxon>
        <taxon>Candidatus Desulfofervidus</taxon>
    </lineage>
</organism>
<dbReference type="Pfam" id="PF09706">
    <property type="entry name" value="Cas_CXXC_CXXC"/>
    <property type="match status" value="1"/>
</dbReference>
<comment type="caution">
    <text evidence="2">The sequence shown here is derived from an EMBL/GenBank/DDBJ whole genome shotgun (WGS) entry which is preliminary data.</text>
</comment>
<dbReference type="NCBIfam" id="TIGR01908">
    <property type="entry name" value="cas_CXXC_CXXC"/>
    <property type="match status" value="1"/>
</dbReference>
<feature type="domain" description="CRISPR-associated protein CXXC-CXXC" evidence="1">
    <location>
        <begin position="222"/>
        <end position="284"/>
    </location>
</feature>
<dbReference type="InterPro" id="IPR010180">
    <property type="entry name" value="CRISPR-assoc_prot_CXXC-CXXC"/>
</dbReference>
<protein>
    <submittedName>
        <fullName evidence="2">Type I-B CRISPR-associated protein Cas8b1/Cst1</fullName>
    </submittedName>
</protein>
<dbReference type="Proteomes" id="UP000886289">
    <property type="component" value="Unassembled WGS sequence"/>
</dbReference>
<sequence length="568" mass="66939">MPEFIKVYLSDWFYNAGIVGFLKILLGEQRLDKQDLVKIGENYIVFPRSMFKGYADRYFQTAFEQYGRFENVKQVLKSFVNDLKKLQIEESCIKIAPKYLRKPDIEKLKDEPQKLALKIAQEIYTRYKRILDSFKYLKGKTGKVPSKNEFKKDIGVFILHLKDVLKVMDEECEAFLESEVKVYLSKLYGQKSFLQRQLKKDFKKVFIKDFEKPILNAKVPVDEKHICISCGLRPAKKNVLFDTGLSPFLGVNKDALNVFWQFNPKLPLCEICELIYFSAFAGLTDFTRGNNKVFYFVNRDSSVEELYNANLLLQQVLKKNTNENFLIDFFTELILLEEQQKAEYSLQNIALIEIDLSKDILPKVFSFNISREKAKFIKNHTQDLKSLARLGYEIKDERRYVLFELIGDILRNSLTYDYVNKLLRFYMSALRPAKRSSFKVYYYPYHLQTITKIINTFIEYVILRRTPMHEEKDLWSAYHRGKELADRLRTKKAENKIDGIAYRLVNALRIGDVNTFMNVLIRTYMANEMEVPAMFIKSFVDKNTFYAYGYSFINGLLSKDKQQEENNE</sequence>
<name>A0A7C0U347_DESA2</name>